<dbReference type="RefSeq" id="WP_106527092.1">
    <property type="nucleotide sequence ID" value="NZ_PYAW01000001.1"/>
</dbReference>
<comment type="caution">
    <text evidence="2">The sequence shown here is derived from an EMBL/GenBank/DDBJ whole genome shotgun (WGS) entry which is preliminary data.</text>
</comment>
<keyword evidence="1" id="KW-0472">Membrane</keyword>
<dbReference type="OrthoDB" id="982853at2"/>
<reference evidence="2 3" key="1">
    <citation type="submission" date="2018-03" db="EMBL/GenBank/DDBJ databases">
        <title>Genomic Encyclopedia of Archaeal and Bacterial Type Strains, Phase II (KMG-II): from individual species to whole genera.</title>
        <authorList>
            <person name="Goeker M."/>
        </authorList>
    </citation>
    <scope>NUCLEOTIDE SEQUENCE [LARGE SCALE GENOMIC DNA]</scope>
    <source>
        <strain evidence="2 3">DSM 24859</strain>
    </source>
</reference>
<feature type="transmembrane region" description="Helical" evidence="1">
    <location>
        <begin position="110"/>
        <end position="129"/>
    </location>
</feature>
<keyword evidence="1" id="KW-0812">Transmembrane</keyword>
<organism evidence="2 3">
    <name type="scientific">Chitinophaga niastensis</name>
    <dbReference type="NCBI Taxonomy" id="536980"/>
    <lineage>
        <taxon>Bacteria</taxon>
        <taxon>Pseudomonadati</taxon>
        <taxon>Bacteroidota</taxon>
        <taxon>Chitinophagia</taxon>
        <taxon>Chitinophagales</taxon>
        <taxon>Chitinophagaceae</taxon>
        <taxon>Chitinophaga</taxon>
    </lineage>
</organism>
<sequence length="134" mass="14384">MLRLGGYINIIIALAHITGLFWADKMFEVTGIGHQMKALSAIHPILPYLLTVVVAIIFFVFGLYGLSATYLPIKLPFQKTGVFTIAGIYLLRGLGELIANALNGTNTALGTLYSVIAVIIGGLYLFGGLKISKV</sequence>
<evidence type="ECO:0000256" key="1">
    <source>
        <dbReference type="SAM" id="Phobius"/>
    </source>
</evidence>
<keyword evidence="1" id="KW-1133">Transmembrane helix</keyword>
<evidence type="ECO:0000313" key="2">
    <source>
        <dbReference type="EMBL" id="PSL49897.1"/>
    </source>
</evidence>
<feature type="transmembrane region" description="Helical" evidence="1">
    <location>
        <begin position="45"/>
        <end position="66"/>
    </location>
</feature>
<name>A0A2P8HUJ1_CHINA</name>
<dbReference type="Proteomes" id="UP000240971">
    <property type="component" value="Unassembled WGS sequence"/>
</dbReference>
<dbReference type="EMBL" id="PYAW01000001">
    <property type="protein sequence ID" value="PSL49897.1"/>
    <property type="molecule type" value="Genomic_DNA"/>
</dbReference>
<feature type="transmembrane region" description="Helical" evidence="1">
    <location>
        <begin position="6"/>
        <end position="24"/>
    </location>
</feature>
<evidence type="ECO:0000313" key="3">
    <source>
        <dbReference type="Proteomes" id="UP000240971"/>
    </source>
</evidence>
<accession>A0A2P8HUJ1</accession>
<proteinExistence type="predicted"/>
<dbReference type="AlphaFoldDB" id="A0A2P8HUJ1"/>
<keyword evidence="3" id="KW-1185">Reference proteome</keyword>
<gene>
    <name evidence="2" type="ORF">CLV51_1011237</name>
</gene>
<protein>
    <submittedName>
        <fullName evidence="2">Uncharacterized protein</fullName>
    </submittedName>
</protein>